<reference evidence="2 3" key="1">
    <citation type="submission" date="2018-09" db="EMBL/GenBank/DDBJ databases">
        <title>YIM 75507 draft genome.</title>
        <authorList>
            <person name="Tang S."/>
            <person name="Feng Y."/>
        </authorList>
    </citation>
    <scope>NUCLEOTIDE SEQUENCE [LARGE SCALE GENOMIC DNA]</scope>
    <source>
        <strain evidence="2 3">YIM 75507</strain>
    </source>
</reference>
<accession>A0A3A3ZZ97</accession>
<evidence type="ECO:0000256" key="1">
    <source>
        <dbReference type="SAM" id="MobiDB-lite"/>
    </source>
</evidence>
<dbReference type="EMBL" id="QZEY01000041">
    <property type="protein sequence ID" value="RJL19283.1"/>
    <property type="molecule type" value="Genomic_DNA"/>
</dbReference>
<sequence length="125" mass="13830">MMPLYAAASLPTTPVTARPRRLPLCPTQHVLAATHCRRRRNCRWLRRIVCQWCGPRCPPGLLLGAVAMSAARTAVKDMHRATTFEAGNDKSNAPSPRPSPRSSSGWTSAATTPSRPRPRWRSCSR</sequence>
<name>A0A3A3ZZ97_9ACTN</name>
<feature type="compositionally biased region" description="Basic residues" evidence="1">
    <location>
        <begin position="116"/>
        <end position="125"/>
    </location>
</feature>
<protein>
    <submittedName>
        <fullName evidence="2">Uncharacterized protein</fullName>
    </submittedName>
</protein>
<feature type="region of interest" description="Disordered" evidence="1">
    <location>
        <begin position="79"/>
        <end position="125"/>
    </location>
</feature>
<dbReference type="AlphaFoldDB" id="A0A3A3ZZ97"/>
<comment type="caution">
    <text evidence="2">The sequence shown here is derived from an EMBL/GenBank/DDBJ whole genome shotgun (WGS) entry which is preliminary data.</text>
</comment>
<keyword evidence="3" id="KW-1185">Reference proteome</keyword>
<dbReference type="Proteomes" id="UP000265768">
    <property type="component" value="Unassembled WGS sequence"/>
</dbReference>
<evidence type="ECO:0000313" key="3">
    <source>
        <dbReference type="Proteomes" id="UP000265768"/>
    </source>
</evidence>
<evidence type="ECO:0000313" key="2">
    <source>
        <dbReference type="EMBL" id="RJL19283.1"/>
    </source>
</evidence>
<organism evidence="2 3">
    <name type="scientific">Bailinhaonella thermotolerans</name>
    <dbReference type="NCBI Taxonomy" id="1070861"/>
    <lineage>
        <taxon>Bacteria</taxon>
        <taxon>Bacillati</taxon>
        <taxon>Actinomycetota</taxon>
        <taxon>Actinomycetes</taxon>
        <taxon>Streptosporangiales</taxon>
        <taxon>Streptosporangiaceae</taxon>
        <taxon>Bailinhaonella</taxon>
    </lineage>
</organism>
<gene>
    <name evidence="2" type="ORF">D5H75_40545</name>
</gene>
<proteinExistence type="predicted"/>